<evidence type="ECO:0000256" key="2">
    <source>
        <dbReference type="SAM" id="MobiDB-lite"/>
    </source>
</evidence>
<evidence type="ECO:0000259" key="3">
    <source>
        <dbReference type="PROSITE" id="PS50157"/>
    </source>
</evidence>
<keyword evidence="5" id="KW-1185">Reference proteome</keyword>
<dbReference type="PANTHER" id="PTHR47591:SF13">
    <property type="entry name" value="OS02G0293900 PROTEIN"/>
    <property type="match status" value="1"/>
</dbReference>
<feature type="region of interest" description="Disordered" evidence="2">
    <location>
        <begin position="198"/>
        <end position="239"/>
    </location>
</feature>
<evidence type="ECO:0000313" key="4">
    <source>
        <dbReference type="EMBL" id="CAK9321362.1"/>
    </source>
</evidence>
<dbReference type="InterPro" id="IPR013087">
    <property type="entry name" value="Znf_C2H2_type"/>
</dbReference>
<accession>A0ABP0YLH1</accession>
<evidence type="ECO:0000256" key="1">
    <source>
        <dbReference type="PROSITE-ProRule" id="PRU00042"/>
    </source>
</evidence>
<sequence length="239" mass="25533">MEKNTNANANVNANMASETSPDQRHGRERSPMAASPPPPARNDDVNNPTPNVVIELPSSMVVAAPESATTGDVRRRQTVDATLLDVGTSSHQPVGGSSDAEQGKKRGRGDGGEQQQQVKAAKKKGELTEVPKGEPRCATCNKVFKSWKALFGHLRSHPERTYRGALPPPTAAELDIRRCQQQLASTLLTVAQQVAASRRGLDIDLNQPSTADDGDSPEKTGGVGFDLNVEPPPESDDEK</sequence>
<dbReference type="Pfam" id="PF13912">
    <property type="entry name" value="zf-C2H2_6"/>
    <property type="match status" value="1"/>
</dbReference>
<dbReference type="EMBL" id="OZ021739">
    <property type="protein sequence ID" value="CAK9321362.1"/>
    <property type="molecule type" value="Genomic_DNA"/>
</dbReference>
<name>A0ABP0YLH1_9ROSI</name>
<protein>
    <recommendedName>
        <fullName evidence="3">C2H2-type domain-containing protein</fullName>
    </recommendedName>
</protein>
<gene>
    <name evidence="4" type="ORF">CITCOLO1_LOCUS13433</name>
</gene>
<keyword evidence="1" id="KW-0862">Zinc</keyword>
<feature type="compositionally biased region" description="Low complexity" evidence="2">
    <location>
        <begin position="1"/>
        <end position="16"/>
    </location>
</feature>
<feature type="compositionally biased region" description="Basic and acidic residues" evidence="2">
    <location>
        <begin position="123"/>
        <end position="135"/>
    </location>
</feature>
<feature type="compositionally biased region" description="Basic and acidic residues" evidence="2">
    <location>
        <begin position="101"/>
        <end position="111"/>
    </location>
</feature>
<evidence type="ECO:0000313" key="5">
    <source>
        <dbReference type="Proteomes" id="UP001642487"/>
    </source>
</evidence>
<feature type="region of interest" description="Disordered" evidence="2">
    <location>
        <begin position="1"/>
        <end position="135"/>
    </location>
</feature>
<feature type="domain" description="C2H2-type" evidence="3">
    <location>
        <begin position="135"/>
        <end position="157"/>
    </location>
</feature>
<reference evidence="4 5" key="1">
    <citation type="submission" date="2024-03" db="EMBL/GenBank/DDBJ databases">
        <authorList>
            <person name="Gkanogiannis A."/>
            <person name="Becerra Lopez-Lavalle L."/>
        </authorList>
    </citation>
    <scope>NUCLEOTIDE SEQUENCE [LARGE SCALE GENOMIC DNA]</scope>
</reference>
<dbReference type="PANTHER" id="PTHR47591">
    <property type="entry name" value="ZINC FINGER PROTEIN ZAT2-RELATED"/>
    <property type="match status" value="1"/>
</dbReference>
<keyword evidence="1" id="KW-0863">Zinc-finger</keyword>
<keyword evidence="1" id="KW-0479">Metal-binding</keyword>
<feature type="compositionally biased region" description="Basic and acidic residues" evidence="2">
    <location>
        <begin position="21"/>
        <end position="30"/>
    </location>
</feature>
<dbReference type="PROSITE" id="PS00028">
    <property type="entry name" value="ZINC_FINGER_C2H2_1"/>
    <property type="match status" value="1"/>
</dbReference>
<dbReference type="PROSITE" id="PS50157">
    <property type="entry name" value="ZINC_FINGER_C2H2_2"/>
    <property type="match status" value="1"/>
</dbReference>
<organism evidence="4 5">
    <name type="scientific">Citrullus colocynthis</name>
    <name type="common">colocynth</name>
    <dbReference type="NCBI Taxonomy" id="252529"/>
    <lineage>
        <taxon>Eukaryota</taxon>
        <taxon>Viridiplantae</taxon>
        <taxon>Streptophyta</taxon>
        <taxon>Embryophyta</taxon>
        <taxon>Tracheophyta</taxon>
        <taxon>Spermatophyta</taxon>
        <taxon>Magnoliopsida</taxon>
        <taxon>eudicotyledons</taxon>
        <taxon>Gunneridae</taxon>
        <taxon>Pentapetalae</taxon>
        <taxon>rosids</taxon>
        <taxon>fabids</taxon>
        <taxon>Cucurbitales</taxon>
        <taxon>Cucurbitaceae</taxon>
        <taxon>Benincaseae</taxon>
        <taxon>Citrullus</taxon>
    </lineage>
</organism>
<dbReference type="Proteomes" id="UP001642487">
    <property type="component" value="Chromosome 5"/>
</dbReference>
<proteinExistence type="predicted"/>